<dbReference type="RefSeq" id="WP_075531740.1">
    <property type="nucleotide sequence ID" value="NZ_CP053844.1"/>
</dbReference>
<dbReference type="PANTHER" id="PTHR12277:SF81">
    <property type="entry name" value="PROTEIN ABHD13"/>
    <property type="match status" value="1"/>
</dbReference>
<gene>
    <name evidence="3" type="ORF">ERS672216_00943</name>
</gene>
<evidence type="ECO:0000259" key="2">
    <source>
        <dbReference type="Pfam" id="PF00561"/>
    </source>
</evidence>
<dbReference type="GO" id="GO:0016787">
    <property type="term" value="F:hydrolase activity"/>
    <property type="evidence" value="ECO:0007669"/>
    <property type="project" value="UniProtKB-KW"/>
</dbReference>
<evidence type="ECO:0000256" key="1">
    <source>
        <dbReference type="SAM" id="Phobius"/>
    </source>
</evidence>
<dbReference type="EMBL" id="FIZP01000003">
    <property type="protein sequence ID" value="CZE47525.1"/>
    <property type="molecule type" value="Genomic_DNA"/>
</dbReference>
<evidence type="ECO:0000313" key="3">
    <source>
        <dbReference type="EMBL" id="CZE47525.1"/>
    </source>
</evidence>
<dbReference type="Proteomes" id="UP000069632">
    <property type="component" value="Unassembled WGS sequence"/>
</dbReference>
<evidence type="ECO:0000313" key="4">
    <source>
        <dbReference type="Proteomes" id="UP000069632"/>
    </source>
</evidence>
<reference evidence="3 4" key="1">
    <citation type="submission" date="2016-02" db="EMBL/GenBank/DDBJ databases">
        <authorList>
            <consortium name="Pathogen Informatics"/>
        </authorList>
    </citation>
    <scope>NUCLEOTIDE SEQUENCE [LARGE SCALE GENOMIC DNA]</scope>
    <source>
        <strain evidence="3 4">RC20</strain>
    </source>
</reference>
<accession>A0A128EF38</accession>
<sequence>MKTLKRVFFIAIFVYIATVLTLFLFQEKLIFVPTKVDTKYKFNFDSPFKELNLKANDGAILNGVVFKAKKAKGAVLFFHGNAGWIKNWENAKNVWLELGYDFYLFDYRGYGKSGGKINSEKELFIDAKLMLNEVLKDFKLENIIVVGHSLGTGIAAKTACDAMAKNLVLLSPYYSFENLAKEIMPFVPKFTLKYKIKTADFLQNCQSRINIFHGKNDELIKISHSQNLSKFLKPNDKIYLLNASHNDIFYNQEFLNLVKTSFK</sequence>
<dbReference type="Gene3D" id="3.40.50.1820">
    <property type="entry name" value="alpha/beta hydrolase"/>
    <property type="match status" value="1"/>
</dbReference>
<protein>
    <submittedName>
        <fullName evidence="3">Hydrolase with alpha/beta fold</fullName>
    </submittedName>
</protein>
<dbReference type="Pfam" id="PF00561">
    <property type="entry name" value="Abhydrolase_1"/>
    <property type="match status" value="1"/>
</dbReference>
<keyword evidence="3" id="KW-0378">Hydrolase</keyword>
<keyword evidence="4" id="KW-1185">Reference proteome</keyword>
<dbReference type="InterPro" id="IPR000073">
    <property type="entry name" value="AB_hydrolase_1"/>
</dbReference>
<keyword evidence="1" id="KW-1133">Transmembrane helix</keyword>
<dbReference type="SUPFAM" id="SSF53474">
    <property type="entry name" value="alpha/beta-Hydrolases"/>
    <property type="match status" value="1"/>
</dbReference>
<dbReference type="AlphaFoldDB" id="A0A128EF38"/>
<name>A0A128EF38_9BACT</name>
<feature type="transmembrane region" description="Helical" evidence="1">
    <location>
        <begin position="7"/>
        <end position="25"/>
    </location>
</feature>
<dbReference type="InterPro" id="IPR029058">
    <property type="entry name" value="AB_hydrolase_fold"/>
</dbReference>
<keyword evidence="1" id="KW-0812">Transmembrane</keyword>
<dbReference type="PANTHER" id="PTHR12277">
    <property type="entry name" value="ALPHA/BETA HYDROLASE DOMAIN-CONTAINING PROTEIN"/>
    <property type="match status" value="1"/>
</dbReference>
<feature type="domain" description="AB hydrolase-1" evidence="2">
    <location>
        <begin position="74"/>
        <end position="197"/>
    </location>
</feature>
<dbReference type="OrthoDB" id="9777090at2"/>
<proteinExistence type="predicted"/>
<keyword evidence="1" id="KW-0472">Membrane</keyword>
<organism evidence="3 4">
    <name type="scientific">Campylobacter geochelonis</name>
    <dbReference type="NCBI Taxonomy" id="1780362"/>
    <lineage>
        <taxon>Bacteria</taxon>
        <taxon>Pseudomonadati</taxon>
        <taxon>Campylobacterota</taxon>
        <taxon>Epsilonproteobacteria</taxon>
        <taxon>Campylobacterales</taxon>
        <taxon>Campylobacteraceae</taxon>
        <taxon>Campylobacter</taxon>
    </lineage>
</organism>